<protein>
    <submittedName>
        <fullName evidence="1">Uncharacterized protein</fullName>
    </submittedName>
</protein>
<evidence type="ECO:0000313" key="2">
    <source>
        <dbReference type="Proteomes" id="UP000004913"/>
    </source>
</evidence>
<sequence length="92" mass="10397">MEDQENLLAMKVEIFGENYKRTTAGVTVQISRNKEGVYSLGFFSNEEETLLLSPESAILKEISIDELKELGKTLNELIESVIKAEEKRSENS</sequence>
<dbReference type="HOGENOM" id="CLU_2408575_0_0_10"/>
<dbReference type="RefSeq" id="WP_006801026.1">
    <property type="nucleotide sequence ID" value="NZ_GL891989.1"/>
</dbReference>
<reference evidence="1 2" key="1">
    <citation type="submission" date="2011-04" db="EMBL/GenBank/DDBJ databases">
        <title>The Genome Sequence of Dysgonomonas gadei ATCC BAA-286.</title>
        <authorList>
            <consortium name="The Broad Institute Genome Sequencing Platform"/>
            <person name="Earl A."/>
            <person name="Ward D."/>
            <person name="Feldgarden M."/>
            <person name="Gevers D."/>
            <person name="Pudlo N."/>
            <person name="Martens E."/>
            <person name="Allen-Vercoe E."/>
            <person name="Young S.K."/>
            <person name="Zeng Q."/>
            <person name="Gargeya S."/>
            <person name="Fitzgerald M."/>
            <person name="Haas B."/>
            <person name="Abouelleil A."/>
            <person name="Alvarado L."/>
            <person name="Arachchi H.M."/>
            <person name="Berlin A."/>
            <person name="Brown A."/>
            <person name="Chapman S.B."/>
            <person name="Chen Z."/>
            <person name="Dunbar C."/>
            <person name="Freedman E."/>
            <person name="Gearin G."/>
            <person name="Gellesch M."/>
            <person name="Goldberg J."/>
            <person name="Griggs A."/>
            <person name="Gujja S."/>
            <person name="Heiman D."/>
            <person name="Howarth C."/>
            <person name="Larson L."/>
            <person name="Lui A."/>
            <person name="MacDonald P.J.P."/>
            <person name="Mehta T."/>
            <person name="Montmayeur A."/>
            <person name="Murphy C."/>
            <person name="Neiman D."/>
            <person name="Pearson M."/>
            <person name="Priest M."/>
            <person name="Roberts A."/>
            <person name="Saif S."/>
            <person name="Shea T."/>
            <person name="Shenoy N."/>
            <person name="Sisk P."/>
            <person name="Stolte C."/>
            <person name="Sykes S."/>
            <person name="Yandava C."/>
            <person name="Wortman J."/>
            <person name="Nusbaum C."/>
            <person name="Birren B."/>
        </authorList>
    </citation>
    <scope>NUCLEOTIDE SEQUENCE [LARGE SCALE GENOMIC DNA]</scope>
    <source>
        <strain evidence="1 2">ATCC BAA-286</strain>
    </source>
</reference>
<dbReference type="EMBL" id="ADLV01000040">
    <property type="protein sequence ID" value="EGK00161.1"/>
    <property type="molecule type" value="Genomic_DNA"/>
</dbReference>
<organism evidence="1 2">
    <name type="scientific">Dysgonomonas gadei ATCC BAA-286</name>
    <dbReference type="NCBI Taxonomy" id="742766"/>
    <lineage>
        <taxon>Bacteria</taxon>
        <taxon>Pseudomonadati</taxon>
        <taxon>Bacteroidota</taxon>
        <taxon>Bacteroidia</taxon>
        <taxon>Bacteroidales</taxon>
        <taxon>Dysgonomonadaceae</taxon>
        <taxon>Dysgonomonas</taxon>
    </lineage>
</organism>
<keyword evidence="2" id="KW-1185">Reference proteome</keyword>
<accession>F5J2C6</accession>
<name>F5J2C6_9BACT</name>
<dbReference type="Proteomes" id="UP000004913">
    <property type="component" value="Unassembled WGS sequence"/>
</dbReference>
<comment type="caution">
    <text evidence="1">The sequence shown here is derived from an EMBL/GenBank/DDBJ whole genome shotgun (WGS) entry which is preliminary data.</text>
</comment>
<proteinExistence type="predicted"/>
<gene>
    <name evidence="1" type="ORF">HMPREF9455_03493</name>
</gene>
<evidence type="ECO:0000313" key="1">
    <source>
        <dbReference type="EMBL" id="EGK00161.1"/>
    </source>
</evidence>
<dbReference type="AlphaFoldDB" id="F5J2C6"/>